<dbReference type="EMBL" id="HG316459">
    <property type="protein sequence ID" value="CDF90083.1"/>
    <property type="molecule type" value="Genomic_DNA"/>
</dbReference>
<evidence type="ECO:0000313" key="4">
    <source>
        <dbReference type="EMBL" id="CDF90083.1"/>
    </source>
</evidence>
<gene>
    <name evidence="4" type="ORF">BN860_00166g</name>
</gene>
<keyword evidence="1" id="KW-0175">Coiled coil</keyword>
<evidence type="ECO:0000259" key="3">
    <source>
        <dbReference type="Pfam" id="PF09073"/>
    </source>
</evidence>
<reference evidence="5" key="1">
    <citation type="journal article" date="2013" name="Genome Announc.">
        <title>Genome sequence of the food spoilage yeast Zygosaccharomyces bailii CLIB 213(T).</title>
        <authorList>
            <person name="Galeote V."/>
            <person name="Bigey F."/>
            <person name="Devillers H."/>
            <person name="Neuveglise C."/>
            <person name="Dequin S."/>
        </authorList>
    </citation>
    <scope>NUCLEOTIDE SEQUENCE [LARGE SCALE GENOMIC DNA]</scope>
    <source>
        <strain evidence="5">CLIB 213 / ATCC 58445 / CBS 680 / CCRC 21525 / NBRC 1098 / NCYC 1416 / NRRL Y-2227</strain>
    </source>
</reference>
<sequence length="473" mass="55054">MPKENLIFKLDNLEYQYNYLKGTLDSFQPRLSSTSKAYNAKGKKSSKKMTKLLGELRLENVESELNDLRLEIFQKKVYHLDMKLRQYLEKQLSQYKFSKKSKRDFNPVIENLNQEYGLENFAALVSKSKAVKLSLSRMRLLQPLPQWFTEHEFCRIHNDKKHKYNPSRVWNEVILKSDGRNQLLSLFMNSDKYKDLIARFNSSMNMFLGIRKDKKKIANENSIENARKQALTESGRREKIDPGEEADQSSESDQEDEDEFDEDLLKEYDNMLVGSEDDEGHVELDPSGDYNAKTDDELSDNEAELEDEEENINNSGHPPKKKLKYELPELMGGYYSGEDSVIEEELENDKVAKEQISLKGQRKNRRGQRARRKIWEQKFGTKANHIVKERKLFAEKREKKQREYEERVAKRSAKAAAIAAVVPPNAVEQQHRSSSNLKKAKPSTGDHPSWIAKREAEAKLKNAKFEGKKVKFD</sequence>
<dbReference type="PANTHER" id="PTHR23325">
    <property type="entry name" value="SERUM RESPONSE FACTOR-BINDING"/>
    <property type="match status" value="1"/>
</dbReference>
<dbReference type="GO" id="GO:0030686">
    <property type="term" value="C:90S preribosome"/>
    <property type="evidence" value="ECO:0007669"/>
    <property type="project" value="TreeGrafter"/>
</dbReference>
<feature type="domain" description="Bud22" evidence="3">
    <location>
        <begin position="77"/>
        <end position="473"/>
    </location>
</feature>
<dbReference type="Proteomes" id="UP000019375">
    <property type="component" value="Unassembled WGS sequence"/>
</dbReference>
<name>A0A8J2T8K6_ZYGB2</name>
<dbReference type="InterPro" id="IPR037393">
    <property type="entry name" value="Bud22/SRFB1"/>
</dbReference>
<dbReference type="AlphaFoldDB" id="A0A8J2T8K6"/>
<dbReference type="GO" id="GO:0030490">
    <property type="term" value="P:maturation of SSU-rRNA"/>
    <property type="evidence" value="ECO:0007669"/>
    <property type="project" value="TreeGrafter"/>
</dbReference>
<feature type="region of interest" description="Disordered" evidence="2">
    <location>
        <begin position="221"/>
        <end position="260"/>
    </location>
</feature>
<feature type="region of interest" description="Disordered" evidence="2">
    <location>
        <begin position="276"/>
        <end position="322"/>
    </location>
</feature>
<feature type="compositionally biased region" description="Acidic residues" evidence="2">
    <location>
        <begin position="243"/>
        <end position="260"/>
    </location>
</feature>
<accession>A0A8J2T8K6</accession>
<dbReference type="OrthoDB" id="3364872at2759"/>
<evidence type="ECO:0000256" key="1">
    <source>
        <dbReference type="ARBA" id="ARBA00023054"/>
    </source>
</evidence>
<dbReference type="InterPro" id="IPR015158">
    <property type="entry name" value="Bud22_dom"/>
</dbReference>
<evidence type="ECO:0000313" key="5">
    <source>
        <dbReference type="Proteomes" id="UP000019375"/>
    </source>
</evidence>
<evidence type="ECO:0000256" key="2">
    <source>
        <dbReference type="SAM" id="MobiDB-lite"/>
    </source>
</evidence>
<organism evidence="4 5">
    <name type="scientific">Zygosaccharomyces bailii (strain CLIB 213 / ATCC 58445 / CBS 680 / BCRC 21525 / NBRC 1098 / NCYC 1416 / NRRL Y-2227)</name>
    <dbReference type="NCBI Taxonomy" id="1333698"/>
    <lineage>
        <taxon>Eukaryota</taxon>
        <taxon>Fungi</taxon>
        <taxon>Dikarya</taxon>
        <taxon>Ascomycota</taxon>
        <taxon>Saccharomycotina</taxon>
        <taxon>Saccharomycetes</taxon>
        <taxon>Saccharomycetales</taxon>
        <taxon>Saccharomycetaceae</taxon>
        <taxon>Zygosaccharomyces</taxon>
    </lineage>
</organism>
<proteinExistence type="predicted"/>
<feature type="region of interest" description="Disordered" evidence="2">
    <location>
        <begin position="422"/>
        <end position="453"/>
    </location>
</feature>
<keyword evidence="5" id="KW-1185">Reference proteome</keyword>
<feature type="compositionally biased region" description="Acidic residues" evidence="2">
    <location>
        <begin position="297"/>
        <end position="311"/>
    </location>
</feature>
<dbReference type="Pfam" id="PF09073">
    <property type="entry name" value="BUD22"/>
    <property type="match status" value="1"/>
</dbReference>
<dbReference type="PANTHER" id="PTHR23325:SF1">
    <property type="entry name" value="SERUM RESPONSE FACTOR-BINDING PROTEIN 1"/>
    <property type="match status" value="1"/>
</dbReference>
<dbReference type="GO" id="GO:0005634">
    <property type="term" value="C:nucleus"/>
    <property type="evidence" value="ECO:0007669"/>
    <property type="project" value="TreeGrafter"/>
</dbReference>
<protein>
    <submittedName>
        <fullName evidence="4">ZYBA0S06-00166g1_1</fullName>
    </submittedName>
</protein>